<dbReference type="Gene3D" id="2.70.150.10">
    <property type="entry name" value="Calcium-transporting ATPase, cytoplasmic transduction domain A"/>
    <property type="match status" value="1"/>
</dbReference>
<evidence type="ECO:0000256" key="5">
    <source>
        <dbReference type="ARBA" id="ARBA00022967"/>
    </source>
</evidence>
<proteinExistence type="inferred from homology"/>
<feature type="transmembrane region" description="Helical" evidence="8">
    <location>
        <begin position="270"/>
        <end position="291"/>
    </location>
</feature>
<evidence type="ECO:0000256" key="7">
    <source>
        <dbReference type="ARBA" id="ARBA00023136"/>
    </source>
</evidence>
<organism evidence="11 12">
    <name type="scientific">Phytoactinopolyspora mesophila</name>
    <dbReference type="NCBI Taxonomy" id="2650750"/>
    <lineage>
        <taxon>Bacteria</taxon>
        <taxon>Bacillati</taxon>
        <taxon>Actinomycetota</taxon>
        <taxon>Actinomycetes</taxon>
        <taxon>Jiangellales</taxon>
        <taxon>Jiangellaceae</taxon>
        <taxon>Phytoactinopolyspora</taxon>
    </lineage>
</organism>
<dbReference type="Pfam" id="PF00122">
    <property type="entry name" value="E1-E2_ATPase"/>
    <property type="match status" value="1"/>
</dbReference>
<dbReference type="Gene3D" id="1.20.120.520">
    <property type="entry name" value="nmb1532 protein domain like"/>
    <property type="match status" value="1"/>
</dbReference>
<comment type="subcellular location">
    <subcellularLocation>
        <location evidence="1">Cell membrane</location>
        <topology evidence="1">Multi-pass membrane protein</topology>
    </subcellularLocation>
</comment>
<dbReference type="Proteomes" id="UP000460435">
    <property type="component" value="Unassembled WGS sequence"/>
</dbReference>
<evidence type="ECO:0000256" key="8">
    <source>
        <dbReference type="RuleBase" id="RU362081"/>
    </source>
</evidence>
<dbReference type="SFLD" id="SFLDS00003">
    <property type="entry name" value="Haloacid_Dehalogenase"/>
    <property type="match status" value="1"/>
</dbReference>
<dbReference type="InterPro" id="IPR023298">
    <property type="entry name" value="ATPase_P-typ_TM_dom_sf"/>
</dbReference>
<dbReference type="RefSeq" id="WP_162452359.1">
    <property type="nucleotide sequence ID" value="NZ_WLZY01000008.1"/>
</dbReference>
<feature type="transmembrane region" description="Helical" evidence="8">
    <location>
        <begin position="578"/>
        <end position="598"/>
    </location>
</feature>
<dbReference type="GO" id="GO:0046872">
    <property type="term" value="F:metal ion binding"/>
    <property type="evidence" value="ECO:0007669"/>
    <property type="project" value="UniProtKB-KW"/>
</dbReference>
<dbReference type="GO" id="GO:0019829">
    <property type="term" value="F:ATPase-coupled monoatomic cation transmembrane transporter activity"/>
    <property type="evidence" value="ECO:0007669"/>
    <property type="project" value="InterPro"/>
</dbReference>
<dbReference type="InterPro" id="IPR001757">
    <property type="entry name" value="P_typ_ATPase"/>
</dbReference>
<dbReference type="SFLD" id="SFLDF00027">
    <property type="entry name" value="p-type_atpase"/>
    <property type="match status" value="1"/>
</dbReference>
<keyword evidence="8" id="KW-0547">Nucleotide-binding</keyword>
<dbReference type="AlphaFoldDB" id="A0A7K3M8Q9"/>
<dbReference type="GO" id="GO:0005524">
    <property type="term" value="F:ATP binding"/>
    <property type="evidence" value="ECO:0007669"/>
    <property type="project" value="UniProtKB-UniRule"/>
</dbReference>
<dbReference type="InterPro" id="IPR027256">
    <property type="entry name" value="P-typ_ATPase_IB"/>
</dbReference>
<evidence type="ECO:0000313" key="11">
    <source>
        <dbReference type="EMBL" id="NDL59663.1"/>
    </source>
</evidence>
<dbReference type="Gene3D" id="3.40.50.1000">
    <property type="entry name" value="HAD superfamily/HAD-like"/>
    <property type="match status" value="1"/>
</dbReference>
<evidence type="ECO:0000256" key="4">
    <source>
        <dbReference type="ARBA" id="ARBA00022723"/>
    </source>
</evidence>
<dbReference type="InterPro" id="IPR012312">
    <property type="entry name" value="Hemerythrin-like"/>
</dbReference>
<dbReference type="NCBIfam" id="TIGR01525">
    <property type="entry name" value="ATPase-IB_hvy"/>
    <property type="match status" value="1"/>
</dbReference>
<reference evidence="11 12" key="1">
    <citation type="submission" date="2019-11" db="EMBL/GenBank/DDBJ databases">
        <authorList>
            <person name="Li X.-J."/>
            <person name="Feng X.-M."/>
        </authorList>
    </citation>
    <scope>NUCLEOTIDE SEQUENCE [LARGE SCALE GENOMIC DNA]</scope>
    <source>
        <strain evidence="11 12">XMNu-373</strain>
    </source>
</reference>
<feature type="domain" description="P-type ATPase A" evidence="9">
    <location>
        <begin position="129"/>
        <end position="228"/>
    </location>
</feature>
<dbReference type="InterPro" id="IPR036412">
    <property type="entry name" value="HAD-like_sf"/>
</dbReference>
<dbReference type="GO" id="GO:0005886">
    <property type="term" value="C:plasma membrane"/>
    <property type="evidence" value="ECO:0007669"/>
    <property type="project" value="UniProtKB-SubCell"/>
</dbReference>
<dbReference type="NCBIfam" id="TIGR01494">
    <property type="entry name" value="ATPase_P-type"/>
    <property type="match status" value="2"/>
</dbReference>
<dbReference type="SFLD" id="SFLDG00002">
    <property type="entry name" value="C1.7:_P-type_atpase_like"/>
    <property type="match status" value="1"/>
</dbReference>
<name>A0A7K3M8Q9_9ACTN</name>
<evidence type="ECO:0000313" key="12">
    <source>
        <dbReference type="Proteomes" id="UP000460435"/>
    </source>
</evidence>
<dbReference type="SUPFAM" id="SSF56784">
    <property type="entry name" value="HAD-like"/>
    <property type="match status" value="1"/>
</dbReference>
<dbReference type="PRINTS" id="PR00119">
    <property type="entry name" value="CATATPASE"/>
</dbReference>
<feature type="transmembrane region" description="Helical" evidence="8">
    <location>
        <begin position="245"/>
        <end position="264"/>
    </location>
</feature>
<evidence type="ECO:0000256" key="2">
    <source>
        <dbReference type="ARBA" id="ARBA00006024"/>
    </source>
</evidence>
<keyword evidence="5" id="KW-1278">Translocase</keyword>
<evidence type="ECO:0000256" key="1">
    <source>
        <dbReference type="ARBA" id="ARBA00004651"/>
    </source>
</evidence>
<keyword evidence="3 8" id="KW-0812">Transmembrane</keyword>
<keyword evidence="6 8" id="KW-1133">Transmembrane helix</keyword>
<feature type="domain" description="Hemerythrin-like" evidence="10">
    <location>
        <begin position="639"/>
        <end position="792"/>
    </location>
</feature>
<keyword evidence="4 8" id="KW-0479">Metal-binding</keyword>
<feature type="transmembrane region" description="Helical" evidence="8">
    <location>
        <begin position="51"/>
        <end position="69"/>
    </location>
</feature>
<dbReference type="InterPro" id="IPR044492">
    <property type="entry name" value="P_typ_ATPase_HD_dom"/>
</dbReference>
<dbReference type="GO" id="GO:0016887">
    <property type="term" value="F:ATP hydrolysis activity"/>
    <property type="evidence" value="ECO:0007669"/>
    <property type="project" value="InterPro"/>
</dbReference>
<protein>
    <submittedName>
        <fullName evidence="11">Heavy metal translocating P-type ATPase</fullName>
    </submittedName>
</protein>
<evidence type="ECO:0000256" key="3">
    <source>
        <dbReference type="ARBA" id="ARBA00022692"/>
    </source>
</evidence>
<keyword evidence="12" id="KW-1185">Reference proteome</keyword>
<feature type="transmembrane region" description="Helical" evidence="8">
    <location>
        <begin position="20"/>
        <end position="44"/>
    </location>
</feature>
<dbReference type="SUPFAM" id="SSF81665">
    <property type="entry name" value="Calcium ATPase, transmembrane domain M"/>
    <property type="match status" value="1"/>
</dbReference>
<dbReference type="InterPro" id="IPR018303">
    <property type="entry name" value="ATPase_P-typ_P_site"/>
</dbReference>
<evidence type="ECO:0000256" key="6">
    <source>
        <dbReference type="ARBA" id="ARBA00022989"/>
    </source>
</evidence>
<evidence type="ECO:0000259" key="10">
    <source>
        <dbReference type="Pfam" id="PF01814"/>
    </source>
</evidence>
<dbReference type="InterPro" id="IPR023299">
    <property type="entry name" value="ATPase_P-typ_cyto_dom_N"/>
</dbReference>
<keyword evidence="7 8" id="KW-0472">Membrane</keyword>
<accession>A0A7K3M8Q9</accession>
<dbReference type="InterPro" id="IPR051014">
    <property type="entry name" value="Cation_Transport_ATPase_IB"/>
</dbReference>
<dbReference type="GO" id="GO:0015086">
    <property type="term" value="F:cadmium ion transmembrane transporter activity"/>
    <property type="evidence" value="ECO:0007669"/>
    <property type="project" value="TreeGrafter"/>
</dbReference>
<feature type="transmembrane region" description="Helical" evidence="8">
    <location>
        <begin position="81"/>
        <end position="105"/>
    </location>
</feature>
<dbReference type="InterPro" id="IPR059000">
    <property type="entry name" value="ATPase_P-type_domA"/>
</dbReference>
<dbReference type="Pfam" id="PF00702">
    <property type="entry name" value="Hydrolase"/>
    <property type="match status" value="1"/>
</dbReference>
<comment type="caution">
    <text evidence="11">The sequence shown here is derived from an EMBL/GenBank/DDBJ whole genome shotgun (WGS) entry which is preliminary data.</text>
</comment>
<dbReference type="EMBL" id="WLZY01000008">
    <property type="protein sequence ID" value="NDL59663.1"/>
    <property type="molecule type" value="Genomic_DNA"/>
</dbReference>
<gene>
    <name evidence="11" type="ORF">F7O44_21560</name>
</gene>
<keyword evidence="8" id="KW-1003">Cell membrane</keyword>
<dbReference type="PROSITE" id="PS00154">
    <property type="entry name" value="ATPASE_E1_E2"/>
    <property type="match status" value="1"/>
</dbReference>
<dbReference type="InterPro" id="IPR008250">
    <property type="entry name" value="ATPase_P-typ_transduc_dom_A_sf"/>
</dbReference>
<dbReference type="PANTHER" id="PTHR48085:SF5">
    <property type="entry name" value="CADMIUM_ZINC-TRANSPORTING ATPASE HMA4-RELATED"/>
    <property type="match status" value="1"/>
</dbReference>
<dbReference type="SUPFAM" id="SSF81653">
    <property type="entry name" value="Calcium ATPase, transduction domain A"/>
    <property type="match status" value="1"/>
</dbReference>
<dbReference type="InterPro" id="IPR023214">
    <property type="entry name" value="HAD_sf"/>
</dbReference>
<dbReference type="PANTHER" id="PTHR48085">
    <property type="entry name" value="CADMIUM/ZINC-TRANSPORTING ATPASE HMA2-RELATED"/>
    <property type="match status" value="1"/>
</dbReference>
<keyword evidence="8" id="KW-0067">ATP-binding</keyword>
<evidence type="ECO:0000259" key="9">
    <source>
        <dbReference type="Pfam" id="PF00122"/>
    </source>
</evidence>
<dbReference type="Pfam" id="PF01814">
    <property type="entry name" value="Hemerythrin"/>
    <property type="match status" value="1"/>
</dbReference>
<comment type="similarity">
    <text evidence="2 8">Belongs to the cation transport ATPase (P-type) (TC 3.A.3) family. Type IB subfamily.</text>
</comment>
<dbReference type="Gene3D" id="3.40.1110.10">
    <property type="entry name" value="Calcium-transporting ATPase, cytoplasmic domain N"/>
    <property type="match status" value="1"/>
</dbReference>
<sequence>MTHELAAKPDSSPGRVHRPSITALLVTMAAAGLGGGGAAALAGLPDVADAVWIATVVVVLLPAAWWVAVALRDRKFGADSIAVLALIGTLAVGEYLAGAVVALMFSGGRALEERAERRAERDLSALMSLAPSFAHRRTGTGIETIAVDEVEPGDSLLVRPGEVVPVDGIIDDGTALIDESMITGEPLPVELGPGSPVRSGTISTGTAVHMRCTAPASEGTYAGLVRLARSAAAENAPFVRMADRYAAFLLPFTLLLAGLAWALSGDSVRAVAVLVVATPCPLILAVPIAFVSGMSRCARRGVVVKGGAALDQLGRARVLLFDKTGTVTAGRPTVAEVLAPGEFAEAEVLRLAASLDQASPHVLAAAIVEAGRAGGFSLDLPSGVVEEPGTGARGRVGEHDVTVGKASLVTADPPAWAVATRRRAAVGGMSTVFVGVDGELAGVILLRDRVRRDAARTMRLLRRAGVDRTVMITGDRAGVAAQVAAQIGADAFYAEQSPAGKVEVVRRETAEATTLMVGDGINDAPALAAADVGVALGARGASASSEAADVVITVDRLERLAESVAIARRTRLIARQSALLGMGLSVVAMTGAAAGLLVPLVGALVQEVIDVVAILNALRALGPDRRRGPRLDGDAAELVRRLDEEHRRLEPGIAALPQLADQLHRMDGDELGVRLRQLSAFLTEELLPHERADEKLLYPEVARALGGSDPTATMSRQHTEITELAGRISELSDEISRRLHAGPAREDDAMRPGVPVASGSDLGAELRDLRRAIYELHAILRLHNASEEENFHVLADG</sequence>